<keyword evidence="4" id="KW-0560">Oxidoreductase</keyword>
<dbReference type="SUPFAM" id="SSF51735">
    <property type="entry name" value="NAD(P)-binding Rossmann-fold domains"/>
    <property type="match status" value="1"/>
</dbReference>
<evidence type="ECO:0000313" key="9">
    <source>
        <dbReference type="Proteomes" id="UP001185792"/>
    </source>
</evidence>
<protein>
    <submittedName>
        <fullName evidence="8">Alcohol dehydrogenase catalytic domain-containing protein</fullName>
    </submittedName>
</protein>
<dbReference type="InterPro" id="IPR013154">
    <property type="entry name" value="ADH-like_N"/>
</dbReference>
<comment type="caution">
    <text evidence="8">The sequence shown here is derived from an EMBL/GenBank/DDBJ whole genome shotgun (WGS) entry which is preliminary data.</text>
</comment>
<keyword evidence="3 5" id="KW-0862">Zinc</keyword>
<dbReference type="Pfam" id="PF00107">
    <property type="entry name" value="ADH_zinc_N"/>
    <property type="match status" value="1"/>
</dbReference>
<evidence type="ECO:0000313" key="8">
    <source>
        <dbReference type="EMBL" id="MDV7132398.1"/>
    </source>
</evidence>
<proteinExistence type="inferred from homology"/>
<dbReference type="Gene3D" id="3.90.180.10">
    <property type="entry name" value="Medium-chain alcohol dehydrogenases, catalytic domain"/>
    <property type="match status" value="1"/>
</dbReference>
<evidence type="ECO:0000259" key="7">
    <source>
        <dbReference type="Pfam" id="PF08240"/>
    </source>
</evidence>
<evidence type="ECO:0000259" key="6">
    <source>
        <dbReference type="Pfam" id="PF00107"/>
    </source>
</evidence>
<dbReference type="InterPro" id="IPR002328">
    <property type="entry name" value="ADH_Zn_CS"/>
</dbReference>
<evidence type="ECO:0000256" key="1">
    <source>
        <dbReference type="ARBA" id="ARBA00001947"/>
    </source>
</evidence>
<keyword evidence="2 5" id="KW-0479">Metal-binding</keyword>
<reference evidence="8 9" key="1">
    <citation type="submission" date="2023-10" db="EMBL/GenBank/DDBJ databases">
        <title>Development of a sustainable strategy for remediation of hydrocarbon-contaminated territories based on the waste exchange concept.</title>
        <authorList>
            <person name="Krivoruchko A."/>
        </authorList>
    </citation>
    <scope>NUCLEOTIDE SEQUENCE [LARGE SCALE GENOMIC DNA]</scope>
    <source>
        <strain evidence="8 9">IEGM 1236</strain>
    </source>
</reference>
<dbReference type="SUPFAM" id="SSF50129">
    <property type="entry name" value="GroES-like"/>
    <property type="match status" value="1"/>
</dbReference>
<dbReference type="Gene3D" id="3.40.50.720">
    <property type="entry name" value="NAD(P)-binding Rossmann-like Domain"/>
    <property type="match status" value="1"/>
</dbReference>
<organism evidence="8 9">
    <name type="scientific">Williamsia marianensis</name>
    <dbReference type="NCBI Taxonomy" id="85044"/>
    <lineage>
        <taxon>Bacteria</taxon>
        <taxon>Bacillati</taxon>
        <taxon>Actinomycetota</taxon>
        <taxon>Actinomycetes</taxon>
        <taxon>Mycobacteriales</taxon>
        <taxon>Nocardiaceae</taxon>
        <taxon>Williamsia</taxon>
    </lineage>
</organism>
<dbReference type="InterPro" id="IPR013149">
    <property type="entry name" value="ADH-like_C"/>
</dbReference>
<evidence type="ECO:0000256" key="4">
    <source>
        <dbReference type="ARBA" id="ARBA00023002"/>
    </source>
</evidence>
<name>A0ABU4EMD2_WILMA</name>
<dbReference type="InterPro" id="IPR036291">
    <property type="entry name" value="NAD(P)-bd_dom_sf"/>
</dbReference>
<dbReference type="InterPro" id="IPR050129">
    <property type="entry name" value="Zn_alcohol_dh"/>
</dbReference>
<feature type="domain" description="Alcohol dehydrogenase-like N-terminal" evidence="7">
    <location>
        <begin position="41"/>
        <end position="146"/>
    </location>
</feature>
<keyword evidence="9" id="KW-1185">Reference proteome</keyword>
<dbReference type="PROSITE" id="PS00059">
    <property type="entry name" value="ADH_ZINC"/>
    <property type="match status" value="1"/>
</dbReference>
<dbReference type="RefSeq" id="WP_317711886.1">
    <property type="nucleotide sequence ID" value="NZ_JAWLUM010000001.1"/>
</dbReference>
<dbReference type="PANTHER" id="PTHR43401">
    <property type="entry name" value="L-THREONINE 3-DEHYDROGENASE"/>
    <property type="match status" value="1"/>
</dbReference>
<dbReference type="Pfam" id="PF08240">
    <property type="entry name" value="ADH_N"/>
    <property type="match status" value="1"/>
</dbReference>
<dbReference type="Proteomes" id="UP001185792">
    <property type="component" value="Unassembled WGS sequence"/>
</dbReference>
<gene>
    <name evidence="8" type="ORF">R4198_01730</name>
</gene>
<dbReference type="InterPro" id="IPR011032">
    <property type="entry name" value="GroES-like_sf"/>
</dbReference>
<feature type="domain" description="Alcohol dehydrogenase-like C-terminal" evidence="6">
    <location>
        <begin position="186"/>
        <end position="305"/>
    </location>
</feature>
<evidence type="ECO:0000256" key="5">
    <source>
        <dbReference type="RuleBase" id="RU361277"/>
    </source>
</evidence>
<comment type="similarity">
    <text evidence="5">Belongs to the zinc-containing alcohol dehydrogenase family.</text>
</comment>
<sequence length="350" mass="36250">MTWVASMDGARTVRDRGANMRAAVVDTGTFSVCEVDDPTPGPDDLILEVSACGICGSDIKTAPFLPAGTIMGHEFSGTVVAAGRDVAAQWQIGTPATAMPVSGCGTCFSCVCGDVARCTQVEAFGLGGRAGGFAEYIRVSARETVRFDGAPSAVGAVTEPLAVGLHAVARGAIKPGHRVLIIGAGPVGIAILLWAVRQGVDEIVVSDPVASRRTSAVLYGASSVVDPTDDHPGEGFDVVFECVGSRGMIAACLESVAPRGRIVVAGVCLEEDGFMPVAGVVKDIDMSFVSYYTRQEFALAAKLLQQSKIHVSDFITGRGGLDDLGRLIAELGSPSNQQKVLIEPQQVLVG</sequence>
<dbReference type="EMBL" id="JAWLUM010000001">
    <property type="protein sequence ID" value="MDV7132398.1"/>
    <property type="molecule type" value="Genomic_DNA"/>
</dbReference>
<dbReference type="PANTHER" id="PTHR43401:SF2">
    <property type="entry name" value="L-THREONINE 3-DEHYDROGENASE"/>
    <property type="match status" value="1"/>
</dbReference>
<comment type="cofactor">
    <cofactor evidence="1 5">
        <name>Zn(2+)</name>
        <dbReference type="ChEBI" id="CHEBI:29105"/>
    </cofactor>
</comment>
<evidence type="ECO:0000256" key="2">
    <source>
        <dbReference type="ARBA" id="ARBA00022723"/>
    </source>
</evidence>
<accession>A0ABU4EMD2</accession>
<evidence type="ECO:0000256" key="3">
    <source>
        <dbReference type="ARBA" id="ARBA00022833"/>
    </source>
</evidence>